<dbReference type="GeneID" id="1485744"/>
<name>Q80LP1_NPVAH</name>
<keyword evidence="3" id="KW-1185">Reference proteome</keyword>
<keyword evidence="1" id="KW-0472">Membrane</keyword>
<reference evidence="2 3" key="1">
    <citation type="journal article" date="2003" name="Virology">
        <title>Genome sequence and organization of a nucleopolyhedrovirus isolated from the smaller tea tortrix, Adoxophyes honmai.</title>
        <authorList>
            <person name="Nakai M."/>
            <person name="Goto C."/>
            <person name="Kang W."/>
            <person name="Shikata M."/>
            <person name="Luque T."/>
            <person name="Kunimi Y."/>
        </authorList>
    </citation>
    <scope>NUCLEOTIDE SEQUENCE [LARGE SCALE GENOMIC DNA]</scope>
    <source>
        <strain evidence="2 3">ADN001</strain>
    </source>
</reference>
<dbReference type="Pfam" id="PF05341">
    <property type="entry name" value="PIF6"/>
    <property type="match status" value="1"/>
</dbReference>
<evidence type="ECO:0000313" key="3">
    <source>
        <dbReference type="Proteomes" id="UP000232720"/>
    </source>
</evidence>
<feature type="transmembrane region" description="Helical" evidence="1">
    <location>
        <begin position="102"/>
        <end position="120"/>
    </location>
</feature>
<keyword evidence="1" id="KW-1133">Transmembrane helix</keyword>
<evidence type="ECO:0000313" key="2">
    <source>
        <dbReference type="EMBL" id="BAC67306.1"/>
    </source>
</evidence>
<accession>Q80LP1</accession>
<dbReference type="OrthoDB" id="18095at10239"/>
<dbReference type="InterPro" id="IPR008005">
    <property type="entry name" value="PIF6"/>
</dbReference>
<sequence>MFDKTVRWRILNTDKIEVVPDDLDTAWKNIIFKVIKDSPTYASYRTHINKANFENFDYKSPIIYELKTKQLLVTNEPLKKALSFKPPTLFNKILFDFSLNRLLLIFICSILLIIITFNQAHNNGQSQTAIEQI</sequence>
<dbReference type="Proteomes" id="UP000232720">
    <property type="component" value="Genome"/>
</dbReference>
<dbReference type="KEGG" id="vg:1485744"/>
<evidence type="ECO:0000256" key="1">
    <source>
        <dbReference type="SAM" id="Phobius"/>
    </source>
</evidence>
<organismHost>
    <name type="scientific">Adoxophyes honmai</name>
    <name type="common">Smaller tea tortrix moth</name>
    <dbReference type="NCBI Taxonomy" id="85585"/>
</organismHost>
<dbReference type="RefSeq" id="NP_818702.1">
    <property type="nucleotide sequence ID" value="NC_004690.1"/>
</dbReference>
<proteinExistence type="predicted"/>
<dbReference type="EMBL" id="AP006270">
    <property type="protein sequence ID" value="BAC67306.1"/>
    <property type="molecule type" value="Genomic_DNA"/>
</dbReference>
<protein>
    <recommendedName>
        <fullName evidence="4">Pif-6</fullName>
    </recommendedName>
</protein>
<keyword evidence="1" id="KW-0812">Transmembrane</keyword>
<organism evidence="2 3">
    <name type="scientific">Adoxophyes honmai nucleopolyhedrovirus</name>
    <dbReference type="NCBI Taxonomy" id="224399"/>
    <lineage>
        <taxon>Viruses</taxon>
        <taxon>Viruses incertae sedis</taxon>
        <taxon>Naldaviricetes</taxon>
        <taxon>Lefavirales</taxon>
        <taxon>Baculoviridae</taxon>
        <taxon>Alphabaculovirus</taxon>
        <taxon>Alphabaculovirus adhonmai</taxon>
    </lineage>
</organism>
<evidence type="ECO:0008006" key="4">
    <source>
        <dbReference type="Google" id="ProtNLM"/>
    </source>
</evidence>